<reference evidence="7" key="1">
    <citation type="submission" date="2016-11" db="UniProtKB">
        <authorList>
            <consortium name="WormBaseParasite"/>
        </authorList>
    </citation>
    <scope>IDENTIFICATION</scope>
</reference>
<keyword evidence="2" id="KW-0677">Repeat</keyword>
<organism evidence="6 7">
    <name type="scientific">Caenorhabditis tropicalis</name>
    <dbReference type="NCBI Taxonomy" id="1561998"/>
    <lineage>
        <taxon>Eukaryota</taxon>
        <taxon>Metazoa</taxon>
        <taxon>Ecdysozoa</taxon>
        <taxon>Nematoda</taxon>
        <taxon>Chromadorea</taxon>
        <taxon>Rhabditida</taxon>
        <taxon>Rhabditina</taxon>
        <taxon>Rhabditomorpha</taxon>
        <taxon>Rhabditoidea</taxon>
        <taxon>Rhabditidae</taxon>
        <taxon>Peloderinae</taxon>
        <taxon>Caenorhabditis</taxon>
    </lineage>
</organism>
<dbReference type="InterPro" id="IPR021841">
    <property type="entry name" value="VAC14_Fig4p-bd"/>
</dbReference>
<evidence type="ECO:0000313" key="7">
    <source>
        <dbReference type="WBParaSite" id="Csp11.Scaffold629.g7801.t1"/>
    </source>
</evidence>
<dbReference type="PANTHER" id="PTHR16023">
    <property type="entry name" value="TAX1 BINDING PROTEIN-RELATED"/>
    <property type="match status" value="1"/>
</dbReference>
<dbReference type="InterPro" id="IPR016024">
    <property type="entry name" value="ARM-type_fold"/>
</dbReference>
<dbReference type="Pfam" id="PF11916">
    <property type="entry name" value="Vac14_Fig4_bd"/>
    <property type="match status" value="1"/>
</dbReference>
<proteinExistence type="predicted"/>
<feature type="domain" description="Vacuolar protein 14 C-terminal Fig4-binding" evidence="5">
    <location>
        <begin position="87"/>
        <end position="222"/>
    </location>
</feature>
<evidence type="ECO:0000256" key="3">
    <source>
        <dbReference type="ARBA" id="ARBA00023136"/>
    </source>
</evidence>
<evidence type="ECO:0000256" key="4">
    <source>
        <dbReference type="SAM" id="SignalP"/>
    </source>
</evidence>
<dbReference type="STRING" id="1561998.A0A1I7UC04"/>
<feature type="chain" id="PRO_5009308722" evidence="4">
    <location>
        <begin position="18"/>
        <end position="252"/>
    </location>
</feature>
<keyword evidence="4" id="KW-0732">Signal</keyword>
<keyword evidence="3" id="KW-0472">Membrane</keyword>
<sequence length="252" mass="28486">MPGQLFVHMHLIFPVLLNTLSDTSDEVLLLDLFLISNICQSESAPADQVDIRSFGLEEEALKQVAHISPFLIKFALSLLEMFRTEPTLLRERGVLIIRQLCLLLEPAQIYRVICVLLERESKHNFAQEMVSTLHGVLLTATELFILRDELRALANESSRSLFECIFIVWSNRPIALLGLCLLSQHYQQAADVALLLSQVDITVDVLLEIDKLVNLIESPVLACESFDPNYYADITSQGRGLVEEDISPRKLR</sequence>
<dbReference type="InterPro" id="IPR026825">
    <property type="entry name" value="Vac14"/>
</dbReference>
<dbReference type="eggNOG" id="KOG0212">
    <property type="taxonomic scope" value="Eukaryota"/>
</dbReference>
<dbReference type="GO" id="GO:0010008">
    <property type="term" value="C:endosome membrane"/>
    <property type="evidence" value="ECO:0007669"/>
    <property type="project" value="TreeGrafter"/>
</dbReference>
<feature type="signal peptide" evidence="4">
    <location>
        <begin position="1"/>
        <end position="17"/>
    </location>
</feature>
<dbReference type="GO" id="GO:0006661">
    <property type="term" value="P:phosphatidylinositol biosynthetic process"/>
    <property type="evidence" value="ECO:0007669"/>
    <property type="project" value="InterPro"/>
</dbReference>
<evidence type="ECO:0000259" key="5">
    <source>
        <dbReference type="Pfam" id="PF11916"/>
    </source>
</evidence>
<dbReference type="GO" id="GO:0070772">
    <property type="term" value="C:PAS complex"/>
    <property type="evidence" value="ECO:0007669"/>
    <property type="project" value="InterPro"/>
</dbReference>
<dbReference type="WBParaSite" id="Csp11.Scaffold629.g7801.t1">
    <property type="protein sequence ID" value="Csp11.Scaffold629.g7801.t1"/>
    <property type="gene ID" value="Csp11.Scaffold629.g7801"/>
</dbReference>
<evidence type="ECO:0000313" key="6">
    <source>
        <dbReference type="Proteomes" id="UP000095282"/>
    </source>
</evidence>
<dbReference type="AlphaFoldDB" id="A0A1I7UC04"/>
<evidence type="ECO:0000256" key="2">
    <source>
        <dbReference type="ARBA" id="ARBA00022737"/>
    </source>
</evidence>
<dbReference type="PANTHER" id="PTHR16023:SF0">
    <property type="entry name" value="PROTEIN VAC14 HOMOLOG"/>
    <property type="match status" value="1"/>
</dbReference>
<evidence type="ECO:0000256" key="1">
    <source>
        <dbReference type="ARBA" id="ARBA00004308"/>
    </source>
</evidence>
<protein>
    <submittedName>
        <fullName evidence="7">Vac14_Fig4_bd domain-containing protein</fullName>
    </submittedName>
</protein>
<accession>A0A1I7UC04</accession>
<dbReference type="Proteomes" id="UP000095282">
    <property type="component" value="Unplaced"/>
</dbReference>
<comment type="subcellular location">
    <subcellularLocation>
        <location evidence="1">Endomembrane system</location>
    </subcellularLocation>
</comment>
<name>A0A1I7UC04_9PELO</name>
<keyword evidence="6" id="KW-1185">Reference proteome</keyword>
<dbReference type="SUPFAM" id="SSF48371">
    <property type="entry name" value="ARM repeat"/>
    <property type="match status" value="1"/>
</dbReference>